<feature type="compositionally biased region" description="Basic and acidic residues" evidence="1">
    <location>
        <begin position="68"/>
        <end position="77"/>
    </location>
</feature>
<reference evidence="2" key="1">
    <citation type="submission" date="2020-11" db="EMBL/GenBank/DDBJ databases">
        <title>Gallus gallus (Chicken) genome, bGalGal1, GRCg7b, maternal haplotype autosomes + Z &amp; W.</title>
        <authorList>
            <person name="Warren W."/>
            <person name="Formenti G."/>
            <person name="Fedrigo O."/>
            <person name="Haase B."/>
            <person name="Mountcastle J."/>
            <person name="Balacco J."/>
            <person name="Tracey A."/>
            <person name="Schneider V."/>
            <person name="Okimoto R."/>
            <person name="Cheng H."/>
            <person name="Hawken R."/>
            <person name="Howe K."/>
            <person name="Jarvis E.D."/>
        </authorList>
    </citation>
    <scope>NUCLEOTIDE SEQUENCE [LARGE SCALE GENOMIC DNA]</scope>
    <source>
        <strain evidence="2">Broiler</strain>
    </source>
</reference>
<dbReference type="OrthoDB" id="425602at2759"/>
<dbReference type="PANTHER" id="PTHR10344">
    <property type="entry name" value="THYMIDYLATE KINASE"/>
    <property type="match status" value="1"/>
</dbReference>
<evidence type="ECO:0000313" key="2">
    <source>
        <dbReference type="Ensembl" id="ENSGALP00010037562.1"/>
    </source>
</evidence>
<reference evidence="2" key="2">
    <citation type="submission" date="2025-08" db="UniProtKB">
        <authorList>
            <consortium name="Ensembl"/>
        </authorList>
    </citation>
    <scope>IDENTIFICATION</scope>
    <source>
        <strain evidence="2">broiler</strain>
    </source>
</reference>
<dbReference type="GeneTree" id="ENSGT00940000154030"/>
<reference evidence="2" key="3">
    <citation type="submission" date="2025-09" db="UniProtKB">
        <authorList>
            <consortium name="Ensembl"/>
        </authorList>
    </citation>
    <scope>IDENTIFICATION</scope>
    <source>
        <strain evidence="2">broiler</strain>
    </source>
</reference>
<dbReference type="AlphaFoldDB" id="A0A8V1A2Y4"/>
<dbReference type="Gene3D" id="3.40.50.300">
    <property type="entry name" value="P-loop containing nucleotide triphosphate hydrolases"/>
    <property type="match status" value="1"/>
</dbReference>
<dbReference type="PANTHER" id="PTHR10344:SF1">
    <property type="entry name" value="THYMIDYLATE KINASE"/>
    <property type="match status" value="1"/>
</dbReference>
<dbReference type="Proteomes" id="UP000000539">
    <property type="component" value="Chromosome 9"/>
</dbReference>
<name>A0A8V1A2Y4_CHICK</name>
<feature type="region of interest" description="Disordered" evidence="1">
    <location>
        <begin position="68"/>
        <end position="133"/>
    </location>
</feature>
<evidence type="ECO:0000313" key="3">
    <source>
        <dbReference type="Proteomes" id="UP000000539"/>
    </source>
</evidence>
<sequence length="170" mass="16996">MAGGRGALIVLEGMDRAGKSTQCRRLVQALQAAGHRADLLRFPGMGLWVRGAPLRGAAGPPTFGPLAYREDDGDRAADQCLPGEGEGAGGPRRAPAVLRQPLGARVKGGKGTRGLGEPGCGGHRSGAAGPGAGCGVPAKGLAPEGGCAGRGLLKERGCVATRASPFPFQP</sequence>
<organism evidence="2 3">
    <name type="scientific">Gallus gallus</name>
    <name type="common">Chicken</name>
    <dbReference type="NCBI Taxonomy" id="9031"/>
    <lineage>
        <taxon>Eukaryota</taxon>
        <taxon>Metazoa</taxon>
        <taxon>Chordata</taxon>
        <taxon>Craniata</taxon>
        <taxon>Vertebrata</taxon>
        <taxon>Euteleostomi</taxon>
        <taxon>Archelosauria</taxon>
        <taxon>Archosauria</taxon>
        <taxon>Dinosauria</taxon>
        <taxon>Saurischia</taxon>
        <taxon>Theropoda</taxon>
        <taxon>Coelurosauria</taxon>
        <taxon>Aves</taxon>
        <taxon>Neognathae</taxon>
        <taxon>Galloanserae</taxon>
        <taxon>Galliformes</taxon>
        <taxon>Phasianidae</taxon>
        <taxon>Phasianinae</taxon>
        <taxon>Gallus</taxon>
    </lineage>
</organism>
<dbReference type="InterPro" id="IPR027417">
    <property type="entry name" value="P-loop_NTPase"/>
</dbReference>
<keyword evidence="4" id="KW-1267">Proteomics identification</keyword>
<evidence type="ECO:0007829" key="4">
    <source>
        <dbReference type="PeptideAtlas" id="A0A8V1A2Y4"/>
    </source>
</evidence>
<protein>
    <submittedName>
        <fullName evidence="2">Deoxythymidylate kinase</fullName>
    </submittedName>
</protein>
<evidence type="ECO:0000256" key="1">
    <source>
        <dbReference type="SAM" id="MobiDB-lite"/>
    </source>
</evidence>
<feature type="compositionally biased region" description="Gly residues" evidence="1">
    <location>
        <begin position="109"/>
        <end position="133"/>
    </location>
</feature>
<keyword evidence="3" id="KW-1185">Reference proteome</keyword>
<accession>A0A8V1A2Y4</accession>
<dbReference type="Ensembl" id="ENSGALT00010060803.1">
    <property type="protein sequence ID" value="ENSGALP00010037562.1"/>
    <property type="gene ID" value="ENSGALG00010024900.1"/>
</dbReference>
<proteinExistence type="evidence at protein level"/>
<dbReference type="SUPFAM" id="SSF52540">
    <property type="entry name" value="P-loop containing nucleoside triphosphate hydrolases"/>
    <property type="match status" value="1"/>
</dbReference>
<gene>
    <name evidence="2" type="primary">DTYMK</name>
</gene>